<proteinExistence type="predicted"/>
<accession>A0A484MGK9</accession>
<reference evidence="2 3" key="1">
    <citation type="submission" date="2018-04" db="EMBL/GenBank/DDBJ databases">
        <authorList>
            <person name="Vogel A."/>
        </authorList>
    </citation>
    <scope>NUCLEOTIDE SEQUENCE [LARGE SCALE GENOMIC DNA]</scope>
</reference>
<sequence length="287" mass="32879">MSGHNNKQTDSNKQILTGDTPKDSALDFDLDKYIKVINLKFQETSLHHMKRMEKLKRQTKTLKKNDDVVVAWASMHDNKQSMEKEKQGLEPKQSPLPMPLLPRKISTGTGTAVEESPTCKSQKADKVYTRIALSRILELRLMVLGVETMTEPSFGTYPGPDDDELCFKFDHDMMKSRADEKKPCLVNRLPSDAWEKWCKDGGVICFAIQSRDLLKVFFADTRDSSVYHVTDFDCIQFFRDEANDSAAQLRPLGVQDLHHRVPFRLRLQQCSLLLRRGCNPAVFFLLP</sequence>
<organism evidence="2 3">
    <name type="scientific">Cuscuta campestris</name>
    <dbReference type="NCBI Taxonomy" id="132261"/>
    <lineage>
        <taxon>Eukaryota</taxon>
        <taxon>Viridiplantae</taxon>
        <taxon>Streptophyta</taxon>
        <taxon>Embryophyta</taxon>
        <taxon>Tracheophyta</taxon>
        <taxon>Spermatophyta</taxon>
        <taxon>Magnoliopsida</taxon>
        <taxon>eudicotyledons</taxon>
        <taxon>Gunneridae</taxon>
        <taxon>Pentapetalae</taxon>
        <taxon>asterids</taxon>
        <taxon>lamiids</taxon>
        <taxon>Solanales</taxon>
        <taxon>Convolvulaceae</taxon>
        <taxon>Cuscuteae</taxon>
        <taxon>Cuscuta</taxon>
        <taxon>Cuscuta subgen. Grammica</taxon>
        <taxon>Cuscuta sect. Cleistogrammica</taxon>
    </lineage>
</organism>
<dbReference type="AlphaFoldDB" id="A0A484MGK9"/>
<dbReference type="OrthoDB" id="1019627at2759"/>
<feature type="region of interest" description="Disordered" evidence="1">
    <location>
        <begin position="76"/>
        <end position="100"/>
    </location>
</feature>
<feature type="compositionally biased region" description="Polar residues" evidence="1">
    <location>
        <begin position="1"/>
        <end position="17"/>
    </location>
</feature>
<evidence type="ECO:0000313" key="3">
    <source>
        <dbReference type="Proteomes" id="UP000595140"/>
    </source>
</evidence>
<feature type="region of interest" description="Disordered" evidence="1">
    <location>
        <begin position="1"/>
        <end position="22"/>
    </location>
</feature>
<evidence type="ECO:0000313" key="2">
    <source>
        <dbReference type="EMBL" id="VFQ88093.1"/>
    </source>
</evidence>
<gene>
    <name evidence="2" type="ORF">CCAM_LOCUS29869</name>
</gene>
<name>A0A484MGK9_9ASTE</name>
<evidence type="ECO:0000256" key="1">
    <source>
        <dbReference type="SAM" id="MobiDB-lite"/>
    </source>
</evidence>
<feature type="compositionally biased region" description="Basic and acidic residues" evidence="1">
    <location>
        <begin position="76"/>
        <end position="89"/>
    </location>
</feature>
<protein>
    <submittedName>
        <fullName evidence="2">Uncharacterized protein</fullName>
    </submittedName>
</protein>
<dbReference type="EMBL" id="OOIL02003480">
    <property type="protein sequence ID" value="VFQ88093.1"/>
    <property type="molecule type" value="Genomic_DNA"/>
</dbReference>
<keyword evidence="3" id="KW-1185">Reference proteome</keyword>
<dbReference type="Proteomes" id="UP000595140">
    <property type="component" value="Unassembled WGS sequence"/>
</dbReference>